<evidence type="ECO:0000313" key="12">
    <source>
        <dbReference type="Proteomes" id="UP000192775"/>
    </source>
</evidence>
<name>A0A1X9LQ15_9MICO</name>
<evidence type="ECO:0000313" key="11">
    <source>
        <dbReference type="EMBL" id="ARJ03980.1"/>
    </source>
</evidence>
<keyword evidence="6 9" id="KW-1133">Transmembrane helix</keyword>
<dbReference type="GO" id="GO:0016763">
    <property type="term" value="F:pentosyltransferase activity"/>
    <property type="evidence" value="ECO:0007669"/>
    <property type="project" value="TreeGrafter"/>
</dbReference>
<organism evidence="11 12">
    <name type="scientific">Cnuibacter physcomitrellae</name>
    <dbReference type="NCBI Taxonomy" id="1619308"/>
    <lineage>
        <taxon>Bacteria</taxon>
        <taxon>Bacillati</taxon>
        <taxon>Actinomycetota</taxon>
        <taxon>Actinomycetes</taxon>
        <taxon>Micrococcales</taxon>
        <taxon>Microbacteriaceae</taxon>
        <taxon>Cnuibacter</taxon>
    </lineage>
</organism>
<evidence type="ECO:0000256" key="6">
    <source>
        <dbReference type="ARBA" id="ARBA00022989"/>
    </source>
</evidence>
<dbReference type="Pfam" id="PF13231">
    <property type="entry name" value="PMT_2"/>
    <property type="match status" value="1"/>
</dbReference>
<protein>
    <recommendedName>
        <fullName evidence="10">Glycosyltransferase RgtA/B/C/D-like domain-containing protein</fullName>
    </recommendedName>
</protein>
<keyword evidence="7 9" id="KW-0472">Membrane</keyword>
<feature type="transmembrane region" description="Helical" evidence="9">
    <location>
        <begin position="29"/>
        <end position="46"/>
    </location>
</feature>
<evidence type="ECO:0000256" key="4">
    <source>
        <dbReference type="ARBA" id="ARBA00022679"/>
    </source>
</evidence>
<dbReference type="InterPro" id="IPR050297">
    <property type="entry name" value="LipidA_mod_glycosyltrf_83"/>
</dbReference>
<comment type="subcellular location">
    <subcellularLocation>
        <location evidence="1">Cell membrane</location>
        <topology evidence="1">Multi-pass membrane protein</topology>
    </subcellularLocation>
</comment>
<sequence>MRRHRVHGDRVREPSPLVRWWKQPVRFRVGLALILLGAAVLTTWNLARGGDFSFYEASARSMSESWRALLFGAFDPAATVTLDKLSGFAVPQAASIALFGMTTSAVALPQVLEGLVTVWACSVIGLRWGGPGAGLVAGAAAASTPILVSMFAHPMEDGLLTMSLAVALLFWQRAVISGRLWPLLVAGLFVGVGFQAKMAQAWFILPALAVGTLFWAAGPLRRRMRDTVVLLATSVAASVAWITAMQLVPASSRPFIDGSTDDDVFAMVFGYNGVDRLIPGAFPGAVGSAPGSAGGPHRDGTSLVSMVTHVIAASGGSSDADPANAGRSLLKLLDPMYVTQIGWLYPAALLAIALSLVLWWRGRRDRGGRTGAGADRSRGALVIVLTIWLATAAAVLTVAAVPHTAYVAAIAVQLALLAAVGWTQITRLLSSPRRGVRIGGVALMLVTPAWAGVLAVVGGMPVVLGVILAAVVLGALAGVLLLLHGGRRRTAVREEHPTGVQEEHPTGVRERGRVGGTLAALVAVLMLAGPALYSVQVIDSAREGSGGDAYVGIKPGSTPEAHGFAPSVPAPWGGTPSLNPAEQAVVAAASSAGGGQDGRPLLLSDSWSLSADIISATGDSVLTDGGYSGKVTVFSAADIDALIASGQVRVLAVKGTAPDSDPVRQASADAHCRPLGSFTTGQSRSDKPMSGDEDPADQTILWGCS</sequence>
<dbReference type="AlphaFoldDB" id="A0A1X9LQ15"/>
<dbReference type="KEGG" id="cphy:B5808_01055"/>
<dbReference type="GO" id="GO:0010041">
    <property type="term" value="P:response to iron(III) ion"/>
    <property type="evidence" value="ECO:0007669"/>
    <property type="project" value="TreeGrafter"/>
</dbReference>
<evidence type="ECO:0000256" key="7">
    <source>
        <dbReference type="ARBA" id="ARBA00023136"/>
    </source>
</evidence>
<keyword evidence="2" id="KW-1003">Cell membrane</keyword>
<feature type="transmembrane region" description="Helical" evidence="9">
    <location>
        <begin position="341"/>
        <end position="360"/>
    </location>
</feature>
<feature type="transmembrane region" description="Helical" evidence="9">
    <location>
        <begin position="435"/>
        <end position="456"/>
    </location>
</feature>
<feature type="transmembrane region" description="Helical" evidence="9">
    <location>
        <begin position="380"/>
        <end position="399"/>
    </location>
</feature>
<feature type="transmembrane region" description="Helical" evidence="9">
    <location>
        <begin position="405"/>
        <end position="423"/>
    </location>
</feature>
<feature type="transmembrane region" description="Helical" evidence="9">
    <location>
        <begin position="462"/>
        <end position="483"/>
    </location>
</feature>
<proteinExistence type="predicted"/>
<keyword evidence="4" id="KW-0808">Transferase</keyword>
<dbReference type="EMBL" id="CP020715">
    <property type="protein sequence ID" value="ARJ03980.1"/>
    <property type="molecule type" value="Genomic_DNA"/>
</dbReference>
<gene>
    <name evidence="11" type="ORF">B5808_01055</name>
</gene>
<feature type="region of interest" description="Disordered" evidence="8">
    <location>
        <begin position="657"/>
        <end position="705"/>
    </location>
</feature>
<feature type="transmembrane region" description="Helical" evidence="9">
    <location>
        <begin position="514"/>
        <end position="533"/>
    </location>
</feature>
<feature type="transmembrane region" description="Helical" evidence="9">
    <location>
        <begin position="227"/>
        <end position="248"/>
    </location>
</feature>
<feature type="transmembrane region" description="Helical" evidence="9">
    <location>
        <begin position="201"/>
        <end position="220"/>
    </location>
</feature>
<accession>A0A1X9LQ15</accession>
<feature type="domain" description="Glycosyltransferase RgtA/B/C/D-like" evidence="10">
    <location>
        <begin position="92"/>
        <end position="237"/>
    </location>
</feature>
<dbReference type="InterPro" id="IPR038731">
    <property type="entry name" value="RgtA/B/C-like"/>
</dbReference>
<keyword evidence="12" id="KW-1185">Reference proteome</keyword>
<evidence type="ECO:0000256" key="5">
    <source>
        <dbReference type="ARBA" id="ARBA00022692"/>
    </source>
</evidence>
<evidence type="ECO:0000256" key="8">
    <source>
        <dbReference type="SAM" id="MobiDB-lite"/>
    </source>
</evidence>
<dbReference type="PANTHER" id="PTHR33908:SF3">
    <property type="entry name" value="UNDECAPRENYL PHOSPHATE-ALPHA-4-AMINO-4-DEOXY-L-ARABINOSE ARABINOSYL TRANSFERASE"/>
    <property type="match status" value="1"/>
</dbReference>
<keyword evidence="5 9" id="KW-0812">Transmembrane</keyword>
<dbReference type="PANTHER" id="PTHR33908">
    <property type="entry name" value="MANNOSYLTRANSFERASE YKCB-RELATED"/>
    <property type="match status" value="1"/>
</dbReference>
<dbReference type="GO" id="GO:0005886">
    <property type="term" value="C:plasma membrane"/>
    <property type="evidence" value="ECO:0007669"/>
    <property type="project" value="UniProtKB-SubCell"/>
</dbReference>
<reference evidence="11 12" key="1">
    <citation type="submission" date="2017-04" db="EMBL/GenBank/DDBJ databases">
        <authorList>
            <person name="Afonso C.L."/>
            <person name="Miller P.J."/>
            <person name="Scott M.A."/>
            <person name="Spackman E."/>
            <person name="Goraichik I."/>
            <person name="Dimitrov K.M."/>
            <person name="Suarez D.L."/>
            <person name="Swayne D.E."/>
        </authorList>
    </citation>
    <scope>NUCLEOTIDE SEQUENCE [LARGE SCALE GENOMIC DNA]</scope>
    <source>
        <strain evidence="12">XA(T)</strain>
    </source>
</reference>
<evidence type="ECO:0000256" key="3">
    <source>
        <dbReference type="ARBA" id="ARBA00022676"/>
    </source>
</evidence>
<feature type="transmembrane region" description="Helical" evidence="9">
    <location>
        <begin position="132"/>
        <end position="152"/>
    </location>
</feature>
<evidence type="ECO:0000256" key="1">
    <source>
        <dbReference type="ARBA" id="ARBA00004651"/>
    </source>
</evidence>
<evidence type="ECO:0000256" key="9">
    <source>
        <dbReference type="SAM" id="Phobius"/>
    </source>
</evidence>
<dbReference type="GO" id="GO:0009103">
    <property type="term" value="P:lipopolysaccharide biosynthetic process"/>
    <property type="evidence" value="ECO:0007669"/>
    <property type="project" value="UniProtKB-ARBA"/>
</dbReference>
<evidence type="ECO:0000259" key="10">
    <source>
        <dbReference type="Pfam" id="PF13231"/>
    </source>
</evidence>
<evidence type="ECO:0000256" key="2">
    <source>
        <dbReference type="ARBA" id="ARBA00022475"/>
    </source>
</evidence>
<dbReference type="STRING" id="1619308.B5808_01055"/>
<keyword evidence="3" id="KW-0328">Glycosyltransferase</keyword>
<dbReference type="Proteomes" id="UP000192775">
    <property type="component" value="Chromosome"/>
</dbReference>